<proteinExistence type="predicted"/>
<protein>
    <submittedName>
        <fullName evidence="1">Uncharacterized protein</fullName>
    </submittedName>
</protein>
<evidence type="ECO:0000313" key="2">
    <source>
        <dbReference type="Proteomes" id="UP000052052"/>
    </source>
</evidence>
<name>A0A0R0D2M1_9GAMM</name>
<dbReference type="Proteomes" id="UP000052052">
    <property type="component" value="Unassembled WGS sequence"/>
</dbReference>
<dbReference type="EMBL" id="LDJL01000002">
    <property type="protein sequence ID" value="KRG71608.1"/>
    <property type="molecule type" value="Genomic_DNA"/>
</dbReference>
<comment type="caution">
    <text evidence="1">The sequence shown here is derived from an EMBL/GenBank/DDBJ whole genome shotgun (WGS) entry which is preliminary data.</text>
</comment>
<reference evidence="1 2" key="1">
    <citation type="submission" date="2015-05" db="EMBL/GenBank/DDBJ databases">
        <title>Genome sequencing and analysis of members of genus Stenotrophomonas.</title>
        <authorList>
            <person name="Patil P.P."/>
            <person name="Midha S."/>
            <person name="Patil P.B."/>
        </authorList>
    </citation>
    <scope>NUCLEOTIDE SEQUENCE [LARGE SCALE GENOMIC DNA]</scope>
    <source>
        <strain evidence="1 2">DSM 21858</strain>
    </source>
</reference>
<keyword evidence="2" id="KW-1185">Reference proteome</keyword>
<dbReference type="AlphaFoldDB" id="A0A0R0D2M1"/>
<dbReference type="STRING" id="344882.ABB29_02275"/>
<organism evidence="1 2">
    <name type="scientific">Pseudoxanthomonas dokdonensis</name>
    <dbReference type="NCBI Taxonomy" id="344882"/>
    <lineage>
        <taxon>Bacteria</taxon>
        <taxon>Pseudomonadati</taxon>
        <taxon>Pseudomonadota</taxon>
        <taxon>Gammaproteobacteria</taxon>
        <taxon>Lysobacterales</taxon>
        <taxon>Lysobacteraceae</taxon>
        <taxon>Pseudoxanthomonas</taxon>
    </lineage>
</organism>
<dbReference type="OrthoDB" id="5625573at2"/>
<gene>
    <name evidence="1" type="ORF">ABB29_02275</name>
</gene>
<dbReference type="PATRIC" id="fig|344882.3.peg.1659"/>
<sequence length="127" mass="14171">MRKPSKATRELTAQLADLAVVAPGVVLQRSLRLASVDGQWSASDQQEILRMSSEKILAAWQSWEAMTRYAIRLNSDLMLACAGFWLPATFPRTRLPSTQEALTRMTVAGVRPYRRAAKANQRRLGKG</sequence>
<accession>A0A0R0D2M1</accession>
<dbReference type="RefSeq" id="WP_057656993.1">
    <property type="nucleotide sequence ID" value="NZ_LDJL01000002.1"/>
</dbReference>
<evidence type="ECO:0000313" key="1">
    <source>
        <dbReference type="EMBL" id="KRG71608.1"/>
    </source>
</evidence>